<accession>A0ACB8CXM7</accession>
<comment type="caution">
    <text evidence="1">The sequence shown here is derived from an EMBL/GenBank/DDBJ whole genome shotgun (WGS) entry which is preliminary data.</text>
</comment>
<gene>
    <name evidence="1" type="ORF">HPB49_013812</name>
</gene>
<proteinExistence type="predicted"/>
<dbReference type="EMBL" id="CM023473">
    <property type="protein sequence ID" value="KAH7953897.1"/>
    <property type="molecule type" value="Genomic_DNA"/>
</dbReference>
<evidence type="ECO:0000313" key="1">
    <source>
        <dbReference type="EMBL" id="KAH7953897.1"/>
    </source>
</evidence>
<name>A0ACB8CXM7_DERSI</name>
<sequence length="691" mass="76997">MMSGTNEVIMVQDSAASTPNQTVLRANIGTARAAEDWVKKYSAESCTSWIVENVRTRCTRMVFHKVWLCHLNHRNKTRPASLEKPSCPAKLSIKIKKISRGTIAKDKFLRSNRPLPAVIRLISGHNHTVASADAPVSLRSTSETKAQFERYFEMGMIPCEAKLYHERLLAAQGNDTFPHSKAAPDPTSIYNWHKQWRKAKYGSPENPLPKLMEKASAYSASGADVKLSGTEDSWAVMIVTPIMHRAQKLTSAGDLIFVDTVPSCDTAGSTVTSLLTATRAGAVPIAVFIHREQTTKGYQMAFALLRTEYPLCFGNRQVLYARSEEELERAKEEIRQCKHKAYLERAEAFFVREREWSLLCRVDLTAQKQDINAYSEVSIRILRDILLGKMLPYNAVALLEIVITEWEAYLKARILQHSHPASHFDHRCGGSCVKSLAKLLRWTPSASQGIPVVQRESENVFSIRSAPGRIECKVQYDLGLCSCWPGKQGAFCKHQVAVVQEFKRPFPCMPETTAEECRQLVMLALGKRSQSPSSSASPTTQTCNLDSTLDVGEGDVGKTPDHNGLEAATGDTGDPRMQESELEMEKSTCLEHLQDNARVPEEQSYEALVSSLNQVHELAKHVPGYLTLVDRVVSEVKKLETSHAAYGFLLRLDASAAAERHRLLAPTSKRPRKRLRTSVQDKNSMPGAGLH</sequence>
<protein>
    <submittedName>
        <fullName evidence="1">Uncharacterized protein</fullName>
    </submittedName>
</protein>
<organism evidence="1 2">
    <name type="scientific">Dermacentor silvarum</name>
    <name type="common">Tick</name>
    <dbReference type="NCBI Taxonomy" id="543639"/>
    <lineage>
        <taxon>Eukaryota</taxon>
        <taxon>Metazoa</taxon>
        <taxon>Ecdysozoa</taxon>
        <taxon>Arthropoda</taxon>
        <taxon>Chelicerata</taxon>
        <taxon>Arachnida</taxon>
        <taxon>Acari</taxon>
        <taxon>Parasitiformes</taxon>
        <taxon>Ixodida</taxon>
        <taxon>Ixodoidea</taxon>
        <taxon>Ixodidae</taxon>
        <taxon>Rhipicephalinae</taxon>
        <taxon>Dermacentor</taxon>
    </lineage>
</organism>
<reference evidence="1" key="1">
    <citation type="submission" date="2020-05" db="EMBL/GenBank/DDBJ databases">
        <title>Large-scale comparative analyses of tick genomes elucidate their genetic diversity and vector capacities.</title>
        <authorList>
            <person name="Jia N."/>
            <person name="Wang J."/>
            <person name="Shi W."/>
            <person name="Du L."/>
            <person name="Sun Y."/>
            <person name="Zhan W."/>
            <person name="Jiang J."/>
            <person name="Wang Q."/>
            <person name="Zhang B."/>
            <person name="Ji P."/>
            <person name="Sakyi L.B."/>
            <person name="Cui X."/>
            <person name="Yuan T."/>
            <person name="Jiang B."/>
            <person name="Yang W."/>
            <person name="Lam T.T.-Y."/>
            <person name="Chang Q."/>
            <person name="Ding S."/>
            <person name="Wang X."/>
            <person name="Zhu J."/>
            <person name="Ruan X."/>
            <person name="Zhao L."/>
            <person name="Wei J."/>
            <person name="Que T."/>
            <person name="Du C."/>
            <person name="Cheng J."/>
            <person name="Dai P."/>
            <person name="Han X."/>
            <person name="Huang E."/>
            <person name="Gao Y."/>
            <person name="Liu J."/>
            <person name="Shao H."/>
            <person name="Ye R."/>
            <person name="Li L."/>
            <person name="Wei W."/>
            <person name="Wang X."/>
            <person name="Wang C."/>
            <person name="Yang T."/>
            <person name="Huo Q."/>
            <person name="Li W."/>
            <person name="Guo W."/>
            <person name="Chen H."/>
            <person name="Zhou L."/>
            <person name="Ni X."/>
            <person name="Tian J."/>
            <person name="Zhou Y."/>
            <person name="Sheng Y."/>
            <person name="Liu T."/>
            <person name="Pan Y."/>
            <person name="Xia L."/>
            <person name="Li J."/>
            <person name="Zhao F."/>
            <person name="Cao W."/>
        </authorList>
    </citation>
    <scope>NUCLEOTIDE SEQUENCE</scope>
    <source>
        <strain evidence="1">Dsil-2018</strain>
    </source>
</reference>
<dbReference type="Proteomes" id="UP000821865">
    <property type="component" value="Chromosome 4"/>
</dbReference>
<keyword evidence="2" id="KW-1185">Reference proteome</keyword>
<evidence type="ECO:0000313" key="2">
    <source>
        <dbReference type="Proteomes" id="UP000821865"/>
    </source>
</evidence>